<dbReference type="Proteomes" id="UP000233375">
    <property type="component" value="Unassembled WGS sequence"/>
</dbReference>
<organism evidence="1 2">
    <name type="scientific">Niallia nealsonii</name>
    <dbReference type="NCBI Taxonomy" id="115979"/>
    <lineage>
        <taxon>Bacteria</taxon>
        <taxon>Bacillati</taxon>
        <taxon>Bacillota</taxon>
        <taxon>Bacilli</taxon>
        <taxon>Bacillales</taxon>
        <taxon>Bacillaceae</taxon>
        <taxon>Niallia</taxon>
    </lineage>
</organism>
<reference evidence="1 2" key="1">
    <citation type="journal article" date="2003" name="Int. J. Syst. Evol. Microbiol.">
        <title>Bacillus nealsonii sp. nov., isolated from a spacecraft-assembly facility, whose spores are gamma-radiation resistant.</title>
        <authorList>
            <person name="Venkateswaran K."/>
            <person name="Kempf M."/>
            <person name="Chen F."/>
            <person name="Satomi M."/>
            <person name="Nicholson W."/>
            <person name="Kern R."/>
        </authorList>
    </citation>
    <scope>NUCLEOTIDE SEQUENCE [LARGE SCALE GENOMIC DNA]</scope>
    <source>
        <strain evidence="1 2">FO-92</strain>
    </source>
</reference>
<protein>
    <recommendedName>
        <fullName evidence="3">EcsC family protein</fullName>
    </recommendedName>
</protein>
<evidence type="ECO:0000313" key="2">
    <source>
        <dbReference type="Proteomes" id="UP000233375"/>
    </source>
</evidence>
<dbReference type="Pfam" id="PF12787">
    <property type="entry name" value="EcsC"/>
    <property type="match status" value="1"/>
</dbReference>
<comment type="caution">
    <text evidence="1">The sequence shown here is derived from an EMBL/GenBank/DDBJ whole genome shotgun (WGS) entry which is preliminary data.</text>
</comment>
<name>A0A2N0Z1L5_9BACI</name>
<dbReference type="PANTHER" id="PTHR41260">
    <property type="entry name" value="PROTEIN ECSC"/>
    <property type="match status" value="1"/>
</dbReference>
<dbReference type="InterPro" id="IPR024787">
    <property type="entry name" value="EcsC"/>
</dbReference>
<evidence type="ECO:0000313" key="1">
    <source>
        <dbReference type="EMBL" id="PKG23405.1"/>
    </source>
</evidence>
<dbReference type="EMBL" id="PISE01000025">
    <property type="protein sequence ID" value="PKG23405.1"/>
    <property type="molecule type" value="Genomic_DNA"/>
</dbReference>
<accession>A0A2N0Z1L5</accession>
<dbReference type="PANTHER" id="PTHR41260:SF1">
    <property type="entry name" value="PROTEIN ECSC"/>
    <property type="match status" value="1"/>
</dbReference>
<keyword evidence="2" id="KW-1185">Reference proteome</keyword>
<dbReference type="RefSeq" id="WP_101177512.1">
    <property type="nucleotide sequence ID" value="NZ_PISE01000025.1"/>
</dbReference>
<proteinExistence type="predicted"/>
<gene>
    <name evidence="1" type="ORF">CWS01_12385</name>
</gene>
<dbReference type="OrthoDB" id="2737310at2"/>
<sequence length="266" mass="30948">MEDQQYLLKELTAIQKWEKEQRGLWFWEKLGRLPFKLLDRWTPAFMQKKIGQLLDEMGHYIQSGGKFLSNISSVKKIYQKHSIQTLEEVQKLPIEEMKIAVGKITQNRKKWATLQGASTGVGGIFTLSIDIPVLLSMQLKILQDIAICYGFNPNDKKERIFIIKCLQFVSADIVGKEAILKQLAEFEENNEHVQREVISEMQGWKEVVFAYRDTFGWKKLFQMVPVFGIIFGAFSNRSSIEAIAEAGDMLYRKRRIKEKFNTWNNS</sequence>
<evidence type="ECO:0008006" key="3">
    <source>
        <dbReference type="Google" id="ProtNLM"/>
    </source>
</evidence>
<dbReference type="AlphaFoldDB" id="A0A2N0Z1L5"/>